<keyword evidence="2 4" id="KW-0863">Zinc-finger</keyword>
<feature type="region of interest" description="Disordered" evidence="5">
    <location>
        <begin position="61"/>
        <end position="81"/>
    </location>
</feature>
<evidence type="ECO:0000256" key="6">
    <source>
        <dbReference type="SAM" id="Phobius"/>
    </source>
</evidence>
<organism evidence="8 9">
    <name type="scientific">Ectocarpus siliculosus</name>
    <name type="common">Brown alga</name>
    <name type="synonym">Conferva siliculosa</name>
    <dbReference type="NCBI Taxonomy" id="2880"/>
    <lineage>
        <taxon>Eukaryota</taxon>
        <taxon>Sar</taxon>
        <taxon>Stramenopiles</taxon>
        <taxon>Ochrophyta</taxon>
        <taxon>PX clade</taxon>
        <taxon>Phaeophyceae</taxon>
        <taxon>Ectocarpales</taxon>
        <taxon>Ectocarpaceae</taxon>
        <taxon>Ectocarpus</taxon>
    </lineage>
</organism>
<dbReference type="InterPro" id="IPR011016">
    <property type="entry name" value="Znf_RING-CH"/>
</dbReference>
<sequence length="431" mass="42530">MATSSKSGRTEKPGNCSTHQISTSFLFNSTLILLGFVWCGVTFARLVCVHRARESALSGAHFSDRRGGRGDQTGAGFTGTGLGAATSAGPAGLTPAQIRSLEQTNVLPKHRRFGSKLAGGGGDMDVEKGWGVGGPGKGTEPAAAGEGVEEEATCAICLCEEEDGQDLRVLPCGHFFHAGCVDVWLAQSPTCPFCKQPVEPPSTESKAGLVGSSAVPVRSLRRWLRNHERGPGAVVAQTAPPGGPTGGEVEMGSGGATSGVLSEPVVARTSGLVGGGSGGGFGGVDVAADGGDADRPRAASQGGGSSSEVVVTLEEEEGEEGEQGQGEPPAAAPPPPPTSTAPGVASLLPVLPPAAVAGHEANPAATSPSPGGGAEAFPAAAAAAAAAAGDEQSVGGPTDVHPAAVAAVDVPDPLSVSASRFEERASASTTA</sequence>
<evidence type="ECO:0000256" key="3">
    <source>
        <dbReference type="ARBA" id="ARBA00022833"/>
    </source>
</evidence>
<dbReference type="SMART" id="SM00744">
    <property type="entry name" value="RINGv"/>
    <property type="match status" value="1"/>
</dbReference>
<dbReference type="SMART" id="SM00184">
    <property type="entry name" value="RING"/>
    <property type="match status" value="1"/>
</dbReference>
<keyword evidence="9" id="KW-1185">Reference proteome</keyword>
<feature type="compositionally biased region" description="Acidic residues" evidence="5">
    <location>
        <begin position="313"/>
        <end position="322"/>
    </location>
</feature>
<name>D7G6J3_ECTSI</name>
<evidence type="ECO:0000259" key="7">
    <source>
        <dbReference type="PROSITE" id="PS50089"/>
    </source>
</evidence>
<keyword evidence="6" id="KW-0472">Membrane</keyword>
<keyword evidence="1" id="KW-0479">Metal-binding</keyword>
<dbReference type="Proteomes" id="UP000002630">
    <property type="component" value="Linkage Group LG03"/>
</dbReference>
<dbReference type="InterPro" id="IPR053238">
    <property type="entry name" value="RING-H2_zinc_finger"/>
</dbReference>
<feature type="domain" description="RING-type" evidence="7">
    <location>
        <begin position="154"/>
        <end position="195"/>
    </location>
</feature>
<dbReference type="EMBL" id="FN649728">
    <property type="protein sequence ID" value="CBJ27578.1"/>
    <property type="molecule type" value="Genomic_DNA"/>
</dbReference>
<dbReference type="CDD" id="cd16454">
    <property type="entry name" value="RING-H2_PA-TM-RING"/>
    <property type="match status" value="1"/>
</dbReference>
<dbReference type="STRING" id="2880.D7G6J3"/>
<dbReference type="GO" id="GO:0008270">
    <property type="term" value="F:zinc ion binding"/>
    <property type="evidence" value="ECO:0007669"/>
    <property type="project" value="UniProtKB-KW"/>
</dbReference>
<feature type="transmembrane region" description="Helical" evidence="6">
    <location>
        <begin position="25"/>
        <end position="48"/>
    </location>
</feature>
<dbReference type="InterPro" id="IPR013083">
    <property type="entry name" value="Znf_RING/FYVE/PHD"/>
</dbReference>
<proteinExistence type="predicted"/>
<dbReference type="SUPFAM" id="SSF57850">
    <property type="entry name" value="RING/U-box"/>
    <property type="match status" value="1"/>
</dbReference>
<evidence type="ECO:0000256" key="5">
    <source>
        <dbReference type="SAM" id="MobiDB-lite"/>
    </source>
</evidence>
<dbReference type="PROSITE" id="PS50089">
    <property type="entry name" value="ZF_RING_2"/>
    <property type="match status" value="1"/>
</dbReference>
<gene>
    <name evidence="8" type="ORF">Esi_0075_0063</name>
</gene>
<dbReference type="OrthoDB" id="8062037at2759"/>
<evidence type="ECO:0000313" key="9">
    <source>
        <dbReference type="Proteomes" id="UP000002630"/>
    </source>
</evidence>
<dbReference type="InterPro" id="IPR001841">
    <property type="entry name" value="Znf_RING"/>
</dbReference>
<dbReference type="AlphaFoldDB" id="D7G6J3"/>
<dbReference type="Gene3D" id="3.30.40.10">
    <property type="entry name" value="Zinc/RING finger domain, C3HC4 (zinc finger)"/>
    <property type="match status" value="1"/>
</dbReference>
<evidence type="ECO:0000313" key="8">
    <source>
        <dbReference type="EMBL" id="CBJ27578.1"/>
    </source>
</evidence>
<feature type="compositionally biased region" description="Pro residues" evidence="5">
    <location>
        <begin position="330"/>
        <end position="339"/>
    </location>
</feature>
<accession>D7G6J3</accession>
<evidence type="ECO:0000256" key="1">
    <source>
        <dbReference type="ARBA" id="ARBA00022723"/>
    </source>
</evidence>
<keyword evidence="6" id="KW-0812">Transmembrane</keyword>
<evidence type="ECO:0000256" key="2">
    <source>
        <dbReference type="ARBA" id="ARBA00022771"/>
    </source>
</evidence>
<dbReference type="eggNOG" id="KOG0800">
    <property type="taxonomic scope" value="Eukaryota"/>
</dbReference>
<protein>
    <submittedName>
        <fullName evidence="8">Similar to ring finger protein 167 isoform 1</fullName>
    </submittedName>
</protein>
<feature type="compositionally biased region" description="Gly residues" evidence="5">
    <location>
        <begin position="70"/>
        <end position="81"/>
    </location>
</feature>
<evidence type="ECO:0000256" key="4">
    <source>
        <dbReference type="PROSITE-ProRule" id="PRU00175"/>
    </source>
</evidence>
<feature type="region of interest" description="Disordered" evidence="5">
    <location>
        <begin position="228"/>
        <end position="346"/>
    </location>
</feature>
<keyword evidence="6" id="KW-1133">Transmembrane helix</keyword>
<feature type="region of interest" description="Disordered" evidence="5">
    <location>
        <begin position="112"/>
        <end position="145"/>
    </location>
</feature>
<feature type="compositionally biased region" description="Low complexity" evidence="5">
    <location>
        <begin position="375"/>
        <end position="389"/>
    </location>
</feature>
<dbReference type="Pfam" id="PF13639">
    <property type="entry name" value="zf-RING_2"/>
    <property type="match status" value="1"/>
</dbReference>
<dbReference type="EMBL" id="FN648981">
    <property type="protein sequence ID" value="CBJ27578.1"/>
    <property type="molecule type" value="Genomic_DNA"/>
</dbReference>
<feature type="compositionally biased region" description="Gly residues" evidence="5">
    <location>
        <begin position="272"/>
        <end position="283"/>
    </location>
</feature>
<dbReference type="PANTHER" id="PTHR14155:SF627">
    <property type="entry name" value="OS06G0192800 PROTEIN"/>
    <property type="match status" value="1"/>
</dbReference>
<reference evidence="8 9" key="1">
    <citation type="journal article" date="2010" name="Nature">
        <title>The Ectocarpus genome and the independent evolution of multicellularity in brown algae.</title>
        <authorList>
            <person name="Cock J.M."/>
            <person name="Sterck L."/>
            <person name="Rouze P."/>
            <person name="Scornet D."/>
            <person name="Allen A.E."/>
            <person name="Amoutzias G."/>
            <person name="Anthouard V."/>
            <person name="Artiguenave F."/>
            <person name="Aury J.M."/>
            <person name="Badger J.H."/>
            <person name="Beszteri B."/>
            <person name="Billiau K."/>
            <person name="Bonnet E."/>
            <person name="Bothwell J.H."/>
            <person name="Bowler C."/>
            <person name="Boyen C."/>
            <person name="Brownlee C."/>
            <person name="Carrano C.J."/>
            <person name="Charrier B."/>
            <person name="Cho G.Y."/>
            <person name="Coelho S.M."/>
            <person name="Collen J."/>
            <person name="Corre E."/>
            <person name="Da Silva C."/>
            <person name="Delage L."/>
            <person name="Delaroque N."/>
            <person name="Dittami S.M."/>
            <person name="Doulbeau S."/>
            <person name="Elias M."/>
            <person name="Farnham G."/>
            <person name="Gachon C.M."/>
            <person name="Gschloessl B."/>
            <person name="Heesch S."/>
            <person name="Jabbari K."/>
            <person name="Jubin C."/>
            <person name="Kawai H."/>
            <person name="Kimura K."/>
            <person name="Kloareg B."/>
            <person name="Kupper F.C."/>
            <person name="Lang D."/>
            <person name="Le Bail A."/>
            <person name="Leblanc C."/>
            <person name="Lerouge P."/>
            <person name="Lohr M."/>
            <person name="Lopez P.J."/>
            <person name="Martens C."/>
            <person name="Maumus F."/>
            <person name="Michel G."/>
            <person name="Miranda-Saavedra D."/>
            <person name="Morales J."/>
            <person name="Moreau H."/>
            <person name="Motomura T."/>
            <person name="Nagasato C."/>
            <person name="Napoli C.A."/>
            <person name="Nelson D.R."/>
            <person name="Nyvall-Collen P."/>
            <person name="Peters A.F."/>
            <person name="Pommier C."/>
            <person name="Potin P."/>
            <person name="Poulain J."/>
            <person name="Quesneville H."/>
            <person name="Read B."/>
            <person name="Rensing S.A."/>
            <person name="Ritter A."/>
            <person name="Rousvoal S."/>
            <person name="Samanta M."/>
            <person name="Samson G."/>
            <person name="Schroeder D.C."/>
            <person name="Segurens B."/>
            <person name="Strittmatter M."/>
            <person name="Tonon T."/>
            <person name="Tregear J.W."/>
            <person name="Valentin K."/>
            <person name="von Dassow P."/>
            <person name="Yamagishi T."/>
            <person name="Van de Peer Y."/>
            <person name="Wincker P."/>
        </authorList>
    </citation>
    <scope>NUCLEOTIDE SEQUENCE [LARGE SCALE GENOMIC DNA]</scope>
    <source>
        <strain evidence="9">Ec32 / CCAP1310/4</strain>
    </source>
</reference>
<dbReference type="InParanoid" id="D7G6J3"/>
<keyword evidence="3" id="KW-0862">Zinc</keyword>
<feature type="region of interest" description="Disordered" evidence="5">
    <location>
        <begin position="359"/>
        <end position="399"/>
    </location>
</feature>
<dbReference type="PANTHER" id="PTHR14155">
    <property type="entry name" value="RING FINGER DOMAIN-CONTAINING"/>
    <property type="match status" value="1"/>
</dbReference>